<feature type="compositionally biased region" description="Polar residues" evidence="1">
    <location>
        <begin position="209"/>
        <end position="218"/>
    </location>
</feature>
<dbReference type="OrthoDB" id="8283639at2"/>
<sequence>MPIPIGTIRNASAPGDDAVQIVRRVLLPSGPRTEAIQKLLDMLGRHLSGKEVLPRDALVRLMEDIARVLKFSPLPQETGRAFTRRLVEAVESLPLPERLVIEKQLGGGSLARRLAALTRGGPSTGAVSTVPLPAGHTGIRNLPLQLPVAQHLGAAQTPPPSDLALLQAMLRKTYGADDGDAAELTLHDTSQATEPGEPTRAAPQRAQDRVTQPAQSPPGNGDVAATTASVRAAEDGVEAAEAMPPALPDTSDSVGATAAAGDEALPAGFEGGEAAGPQQSAEMPDNGPDQTFGEAETATMLGSARDADAFETDGTYGPTRAGGDRRLPAQAAVVREAFPEPSLADAAELLLQGSLDLPDIMAEDRRVRVPRGAEREPVPTRSAPAAPGPDGARRDNAAADSQPIAEPIASEKTERPSAGTPVVERRAPAGEDVAMRQAIALLVEGGLPEIIPFAMVPYLPAQEEADDGRDTADRSRRDDNQGGAGTDPEDRKEEKEGQDPEGGGDDADDPEASDSYDLYSKLGGLG</sequence>
<feature type="region of interest" description="Disordered" evidence="1">
    <location>
        <begin position="187"/>
        <end position="328"/>
    </location>
</feature>
<feature type="compositionally biased region" description="Basic and acidic residues" evidence="1">
    <location>
        <begin position="468"/>
        <end position="480"/>
    </location>
</feature>
<feature type="compositionally biased region" description="Basic and acidic residues" evidence="1">
    <location>
        <begin position="368"/>
        <end position="378"/>
    </location>
</feature>
<name>A0A178Y233_9HYPH</name>
<dbReference type="EMBL" id="LPUX01000053">
    <property type="protein sequence ID" value="OAP41404.1"/>
    <property type="molecule type" value="Genomic_DNA"/>
</dbReference>
<feature type="region of interest" description="Disordered" evidence="1">
    <location>
        <begin position="368"/>
        <end position="431"/>
    </location>
</feature>
<comment type="caution">
    <text evidence="2">The sequence shown here is derived from an EMBL/GenBank/DDBJ whole genome shotgun (WGS) entry which is preliminary data.</text>
</comment>
<accession>A0A178Y233</accession>
<evidence type="ECO:0000313" key="2">
    <source>
        <dbReference type="EMBL" id="OAP41404.1"/>
    </source>
</evidence>
<feature type="compositionally biased region" description="Acidic residues" evidence="1">
    <location>
        <begin position="502"/>
        <end position="514"/>
    </location>
</feature>
<dbReference type="RefSeq" id="WP_064241693.1">
    <property type="nucleotide sequence ID" value="NZ_LPUX01000053.1"/>
</dbReference>
<reference evidence="2 3" key="1">
    <citation type="journal article" date="2016" name="Int. J. Syst. Evol. Microbiol.">
        <title>Ensifer glycinis sp. nov., an novel rhizobial species associated with Glycine spp.</title>
        <authorList>
            <person name="Yan H."/>
            <person name="Yan J."/>
            <person name="Sui X.H."/>
            <person name="Wang E.T."/>
            <person name="Chen W.X."/>
            <person name="Zhang X.X."/>
            <person name="Chen W.F."/>
        </authorList>
    </citation>
    <scope>NUCLEOTIDE SEQUENCE [LARGE SCALE GENOMIC DNA]</scope>
    <source>
        <strain evidence="2 3">CCBAU 23380</strain>
    </source>
</reference>
<protein>
    <submittedName>
        <fullName evidence="2">Uncharacterized protein</fullName>
    </submittedName>
</protein>
<keyword evidence="3" id="KW-1185">Reference proteome</keyword>
<gene>
    <name evidence="2" type="ORF">AU381_05935</name>
</gene>
<evidence type="ECO:0000313" key="3">
    <source>
        <dbReference type="Proteomes" id="UP000094025"/>
    </source>
</evidence>
<feature type="compositionally biased region" description="Basic and acidic residues" evidence="1">
    <location>
        <begin position="488"/>
        <end position="498"/>
    </location>
</feature>
<proteinExistence type="predicted"/>
<dbReference type="AlphaFoldDB" id="A0A178Y233"/>
<evidence type="ECO:0000256" key="1">
    <source>
        <dbReference type="SAM" id="MobiDB-lite"/>
    </source>
</evidence>
<feature type="region of interest" description="Disordered" evidence="1">
    <location>
        <begin position="462"/>
        <end position="526"/>
    </location>
</feature>
<dbReference type="Proteomes" id="UP000094025">
    <property type="component" value="Unassembled WGS sequence"/>
</dbReference>
<organism evidence="2 3">
    <name type="scientific">Sinorhizobium glycinis</name>
    <dbReference type="NCBI Taxonomy" id="1472378"/>
    <lineage>
        <taxon>Bacteria</taxon>
        <taxon>Pseudomonadati</taxon>
        <taxon>Pseudomonadota</taxon>
        <taxon>Alphaproteobacteria</taxon>
        <taxon>Hyphomicrobiales</taxon>
        <taxon>Rhizobiaceae</taxon>
        <taxon>Sinorhizobium/Ensifer group</taxon>
        <taxon>Sinorhizobium</taxon>
    </lineage>
</organism>